<dbReference type="PANTHER" id="PTHR10668:SF105">
    <property type="entry name" value="DEHYDROGENASE-RELATED"/>
    <property type="match status" value="1"/>
</dbReference>
<dbReference type="InterPro" id="IPR002937">
    <property type="entry name" value="Amino_oxidase"/>
</dbReference>
<evidence type="ECO:0000313" key="6">
    <source>
        <dbReference type="Proteomes" id="UP000198649"/>
    </source>
</evidence>
<evidence type="ECO:0000313" key="5">
    <source>
        <dbReference type="EMBL" id="SFH88591.1"/>
    </source>
</evidence>
<evidence type="ECO:0000259" key="4">
    <source>
        <dbReference type="Pfam" id="PF01593"/>
    </source>
</evidence>
<protein>
    <recommendedName>
        <fullName evidence="3">Pyridine nucleotide-disulfide oxidoreductase domain-containing protein 2</fullName>
    </recommendedName>
</protein>
<comment type="subunit">
    <text evidence="2">Interacts with COX5B; this interaction may contribute to localize PYROXD2 to the inner face of the inner mitochondrial membrane.</text>
</comment>
<sequence length="533" mass="56251">MTEGTSYDAVVVGSGPNGLVAANHLLDAGWSVLVLEAQPGVGGAVRSDRDVHPDFVHDTFSAFYPLAATSPTIRSFDLERHGLTWCHAPAVLGHPMADGQWAVLHRDRTITAALMDRQHPGDGDAWLALCETWDRIGDDVVGALLAPFPPVRAGLGALRRLPSVGGAHFVREMLTPVADIGRQRFGGEAPRLLLAGNAGHADIPLNAPGSGLMGVLMTMLGQTVGFPVPQGGAGELAQALARRILSLGGEIRCATEVTGIDVESGRAVAVRTIHGDRVRAWRAVIADVVAPALYGRLLPPEAVPGRVVKGMRDFQMDPGTVKVDWALSGPVPWREPPPYAPGTVHVADSVEQMAQALHQVTSRTVPAEPFLLTGQMTTADPSRSPEGTESFWAYTHVPQDVQRDAGDGSITGAWDRSECERFGDRVQARLEAVAPGFGDLVVQRRVLGPHDMQALDANLVGGGLNGGTAQLHQQLVFRPVPGLARSETGVRGLYLGSASAHPGGGVHGAPGMNAARAAVLHHRLRLGRGGRRS</sequence>
<organism evidence="5 6">
    <name type="scientific">Nocardioides psychrotolerans</name>
    <dbReference type="NCBI Taxonomy" id="1005945"/>
    <lineage>
        <taxon>Bacteria</taxon>
        <taxon>Bacillati</taxon>
        <taxon>Actinomycetota</taxon>
        <taxon>Actinomycetes</taxon>
        <taxon>Propionibacteriales</taxon>
        <taxon>Nocardioidaceae</taxon>
        <taxon>Nocardioides</taxon>
    </lineage>
</organism>
<feature type="domain" description="Amine oxidase" evidence="4">
    <location>
        <begin position="215"/>
        <end position="294"/>
    </location>
</feature>
<dbReference type="OrthoDB" id="833207at2"/>
<keyword evidence="6" id="KW-1185">Reference proteome</keyword>
<proteinExistence type="predicted"/>
<dbReference type="Proteomes" id="UP000198649">
    <property type="component" value="Unassembled WGS sequence"/>
</dbReference>
<dbReference type="STRING" id="1005945.SAMN05216561_10322"/>
<name>A0A1I3DQ31_9ACTN</name>
<dbReference type="PANTHER" id="PTHR10668">
    <property type="entry name" value="PHYTOENE DEHYDROGENASE"/>
    <property type="match status" value="1"/>
</dbReference>
<dbReference type="AlphaFoldDB" id="A0A1I3DQ31"/>
<dbReference type="Gene3D" id="3.50.50.60">
    <property type="entry name" value="FAD/NAD(P)-binding domain"/>
    <property type="match status" value="2"/>
</dbReference>
<dbReference type="Pfam" id="PF13450">
    <property type="entry name" value="NAD_binding_8"/>
    <property type="match status" value="1"/>
</dbReference>
<dbReference type="Pfam" id="PF01593">
    <property type="entry name" value="Amino_oxidase"/>
    <property type="match status" value="1"/>
</dbReference>
<dbReference type="InterPro" id="IPR036188">
    <property type="entry name" value="FAD/NAD-bd_sf"/>
</dbReference>
<gene>
    <name evidence="5" type="ORF">SAMN05216561_10322</name>
</gene>
<evidence type="ECO:0000256" key="3">
    <source>
        <dbReference type="ARBA" id="ARBA00040298"/>
    </source>
</evidence>
<dbReference type="EMBL" id="FOQG01000003">
    <property type="protein sequence ID" value="SFH88591.1"/>
    <property type="molecule type" value="Genomic_DNA"/>
</dbReference>
<evidence type="ECO:0000256" key="2">
    <source>
        <dbReference type="ARBA" id="ARBA00038825"/>
    </source>
</evidence>
<dbReference type="SUPFAM" id="SSF51905">
    <property type="entry name" value="FAD/NAD(P)-binding domain"/>
    <property type="match status" value="1"/>
</dbReference>
<comment type="function">
    <text evidence="1">Probable oxidoreductase that may play a role as regulator of mitochondrial function.</text>
</comment>
<accession>A0A1I3DQ31</accession>
<dbReference type="GO" id="GO:0016491">
    <property type="term" value="F:oxidoreductase activity"/>
    <property type="evidence" value="ECO:0007669"/>
    <property type="project" value="InterPro"/>
</dbReference>
<reference evidence="5 6" key="1">
    <citation type="submission" date="2016-10" db="EMBL/GenBank/DDBJ databases">
        <authorList>
            <person name="de Groot N.N."/>
        </authorList>
    </citation>
    <scope>NUCLEOTIDE SEQUENCE [LARGE SCALE GENOMIC DNA]</scope>
    <source>
        <strain evidence="5 6">CGMCC 1.11156</strain>
    </source>
</reference>
<evidence type="ECO:0000256" key="1">
    <source>
        <dbReference type="ARBA" id="ARBA00037217"/>
    </source>
</evidence>
<dbReference type="RefSeq" id="WP_091110781.1">
    <property type="nucleotide sequence ID" value="NZ_BKAF01000049.1"/>
</dbReference>